<organism evidence="2 3">
    <name type="scientific">Enterococcus viikkiensis</name>
    <dbReference type="NCBI Taxonomy" id="930854"/>
    <lineage>
        <taxon>Bacteria</taxon>
        <taxon>Bacillati</taxon>
        <taxon>Bacillota</taxon>
        <taxon>Bacilli</taxon>
        <taxon>Lactobacillales</taxon>
        <taxon>Enterococcaceae</taxon>
        <taxon>Enterococcus</taxon>
    </lineage>
</organism>
<evidence type="ECO:0000313" key="2">
    <source>
        <dbReference type="EMBL" id="MDT2829223.1"/>
    </source>
</evidence>
<protein>
    <submittedName>
        <fullName evidence="2">Helix-turn-helix domain-containing protein</fullName>
    </submittedName>
</protein>
<dbReference type="Pfam" id="PF13556">
    <property type="entry name" value="HTH_30"/>
    <property type="match status" value="1"/>
</dbReference>
<dbReference type="InterPro" id="IPR025736">
    <property type="entry name" value="PucR_C-HTH_dom"/>
</dbReference>
<dbReference type="RefSeq" id="WP_231436168.1">
    <property type="nucleotide sequence ID" value="NZ_JARQBN010000036.1"/>
</dbReference>
<comment type="caution">
    <text evidence="2">The sequence shown here is derived from an EMBL/GenBank/DDBJ whole genome shotgun (WGS) entry which is preliminary data.</text>
</comment>
<feature type="domain" description="PucR C-terminal helix-turn-helix" evidence="1">
    <location>
        <begin position="339"/>
        <end position="394"/>
    </location>
</feature>
<dbReference type="Gene3D" id="1.10.10.2840">
    <property type="entry name" value="PucR C-terminal helix-turn-helix domain"/>
    <property type="match status" value="1"/>
</dbReference>
<sequence length="445" mass="51587">MEDLIQMKAGMLDVYLGSPTINEFLEKSANVLGNPLVLLDNSYKIVSHSNAENITDPYWQSYVNRGFCSVEYVFKAKQLAHVTVSDESPYFFPCQICHDTKLVKVVKNRGVELGFLLMLDSQRELTSDDKILIDILGKMVSELLSKNERNRLSTHNTEMIVIDLLDQSIHSSKELAERIENKQLLQISNWRLLIIDFWQQSHSTSRSRMTLREIQARFQELLQMKTAAVYQEKVVILFDSISFQTNKESLSAFATKHGLKISVSADFSDLLQTNQAYIEALECDRLARFSLPVKPLTEYYEVNLYALLPSMPIEQVKQKYFHPVLQKLIHYDLAHHTDLFETLYTYLLQHENVNHTAICLSIHRNTVRYKLKRASEIGEFSYSNSVILVQLLISYQIFSYYVVCYQDEYKNFAKNQLLQLAFHAFERISSTKCASCTIQDCDFRL</sequence>
<evidence type="ECO:0000313" key="3">
    <source>
        <dbReference type="Proteomes" id="UP001265301"/>
    </source>
</evidence>
<dbReference type="EMBL" id="JARQBN010000036">
    <property type="protein sequence ID" value="MDT2829223.1"/>
    <property type="molecule type" value="Genomic_DNA"/>
</dbReference>
<proteinExistence type="predicted"/>
<dbReference type="InterPro" id="IPR051448">
    <property type="entry name" value="CdaR-like_regulators"/>
</dbReference>
<reference evidence="2 3" key="1">
    <citation type="submission" date="2023-03" db="EMBL/GenBank/DDBJ databases">
        <authorList>
            <person name="Shen W."/>
            <person name="Cai J."/>
        </authorList>
    </citation>
    <scope>NUCLEOTIDE SEQUENCE [LARGE SCALE GENOMIC DNA]</scope>
    <source>
        <strain evidence="2 3">B101</strain>
    </source>
</reference>
<dbReference type="Proteomes" id="UP001265301">
    <property type="component" value="Unassembled WGS sequence"/>
</dbReference>
<evidence type="ECO:0000259" key="1">
    <source>
        <dbReference type="Pfam" id="PF13556"/>
    </source>
</evidence>
<gene>
    <name evidence="2" type="ORF">P7H59_12360</name>
</gene>
<dbReference type="InterPro" id="IPR042070">
    <property type="entry name" value="PucR_C-HTH_sf"/>
</dbReference>
<dbReference type="PANTHER" id="PTHR33744">
    <property type="entry name" value="CARBOHYDRATE DIACID REGULATOR"/>
    <property type="match status" value="1"/>
</dbReference>
<accession>A0ABU3FUA2</accession>
<name>A0ABU3FUA2_9ENTE</name>
<dbReference type="PANTHER" id="PTHR33744:SF1">
    <property type="entry name" value="DNA-BINDING TRANSCRIPTIONAL ACTIVATOR ADER"/>
    <property type="match status" value="1"/>
</dbReference>
<keyword evidence="3" id="KW-1185">Reference proteome</keyword>